<proteinExistence type="inferred from homology"/>
<dbReference type="PANTHER" id="PTHR31954:SF1">
    <property type="entry name" value="CILIA- AND FLAGELLA-ASSOCIATED PROTEIN 157"/>
    <property type="match status" value="1"/>
</dbReference>
<protein>
    <recommendedName>
        <fullName evidence="3">Cilia- and flagella-associated protein 157</fullName>
    </recommendedName>
</protein>
<name>A0AAV1Q941_SCOSC</name>
<evidence type="ECO:0000313" key="10">
    <source>
        <dbReference type="Proteomes" id="UP001314229"/>
    </source>
</evidence>
<accession>A0AAV1Q941</accession>
<evidence type="ECO:0000256" key="3">
    <source>
        <dbReference type="ARBA" id="ARBA00014087"/>
    </source>
</evidence>
<dbReference type="AlphaFoldDB" id="A0AAV1Q941"/>
<feature type="coiled-coil region" evidence="7">
    <location>
        <begin position="26"/>
        <end position="195"/>
    </location>
</feature>
<evidence type="ECO:0000256" key="1">
    <source>
        <dbReference type="ARBA" id="ARBA00004138"/>
    </source>
</evidence>
<sequence>MADGSSSEENEKALYLKQIRYLDEQLERCQLKSIELEKQCESLLSQYDKLEKDKKDIIASMKHSEAAKQKALEEALERLESEQRVAEQDRRTLKMEHSRLMQQLQDQIDELISRRMMQDLTFQVEKEQLMSDVEFLKEQHEAAMNHLKADAASERANIMVEMQKNAEIFLQETIVEVLQKERDQHGRKMEQLEFLLSENTALWNEKDALRTRDKELYFEMDHVKTHLDMVAQESLKCKKELEQLKIKCQQRKVEQSDCRIVQELHQCTNMKTLRQRLTSVSKQCRQNTARAGQLGAELQEERSRTRQLEAITQGAVVVLRRVLTEAEKTPMTEWEMQKLLEILESYVPQGSGSALDDTTEESGGQGPARAEIPAFLLAKYSAAELGLVPCPRWNRRPKASRTDAAQSCSSNQQPLNRKLCSQKTSSSVDQSEASTSADG</sequence>
<evidence type="ECO:0000256" key="2">
    <source>
        <dbReference type="ARBA" id="ARBA00010841"/>
    </source>
</evidence>
<gene>
    <name evidence="9" type="ORF">FSCOSCO3_A000031</name>
</gene>
<dbReference type="Proteomes" id="UP001314229">
    <property type="component" value="Unassembled WGS sequence"/>
</dbReference>
<dbReference type="PANTHER" id="PTHR31954">
    <property type="entry name" value="CILIA- AND FLAGELLA-ASSOCIATED PROTEIN 157"/>
    <property type="match status" value="1"/>
</dbReference>
<comment type="subcellular location">
    <subcellularLocation>
        <location evidence="1">Cell projection</location>
        <location evidence="1">Cilium</location>
    </subcellularLocation>
</comment>
<dbReference type="GO" id="GO:0008017">
    <property type="term" value="F:microtubule binding"/>
    <property type="evidence" value="ECO:0007669"/>
    <property type="project" value="TreeGrafter"/>
</dbReference>
<keyword evidence="10" id="KW-1185">Reference proteome</keyword>
<keyword evidence="6" id="KW-0966">Cell projection</keyword>
<evidence type="ECO:0000313" key="9">
    <source>
        <dbReference type="EMBL" id="CAK6979096.1"/>
    </source>
</evidence>
<evidence type="ECO:0000256" key="5">
    <source>
        <dbReference type="ARBA" id="ARBA00023069"/>
    </source>
</evidence>
<dbReference type="GO" id="GO:0036064">
    <property type="term" value="C:ciliary basal body"/>
    <property type="evidence" value="ECO:0007669"/>
    <property type="project" value="TreeGrafter"/>
</dbReference>
<evidence type="ECO:0000256" key="8">
    <source>
        <dbReference type="SAM" id="MobiDB-lite"/>
    </source>
</evidence>
<comment type="similarity">
    <text evidence="2">Belongs to the CFAP157 family.</text>
</comment>
<evidence type="ECO:0000256" key="6">
    <source>
        <dbReference type="ARBA" id="ARBA00023273"/>
    </source>
</evidence>
<dbReference type="InterPro" id="IPR038844">
    <property type="entry name" value="CFAP157"/>
</dbReference>
<evidence type="ECO:0000256" key="4">
    <source>
        <dbReference type="ARBA" id="ARBA00023054"/>
    </source>
</evidence>
<keyword evidence="4 7" id="KW-0175">Coiled coil</keyword>
<reference evidence="9 10" key="1">
    <citation type="submission" date="2024-01" db="EMBL/GenBank/DDBJ databases">
        <authorList>
            <person name="Alioto T."/>
            <person name="Alioto T."/>
            <person name="Gomez Garrido J."/>
        </authorList>
    </citation>
    <scope>NUCLEOTIDE SEQUENCE [LARGE SCALE GENOMIC DNA]</scope>
</reference>
<comment type="caution">
    <text evidence="9">The sequence shown here is derived from an EMBL/GenBank/DDBJ whole genome shotgun (WGS) entry which is preliminary data.</text>
</comment>
<feature type="region of interest" description="Disordered" evidence="8">
    <location>
        <begin position="391"/>
        <end position="439"/>
    </location>
</feature>
<keyword evidence="5" id="KW-0969">Cilium</keyword>
<dbReference type="EMBL" id="CAWUFR010000546">
    <property type="protein sequence ID" value="CAK6979096.1"/>
    <property type="molecule type" value="Genomic_DNA"/>
</dbReference>
<evidence type="ECO:0000256" key="7">
    <source>
        <dbReference type="SAM" id="Coils"/>
    </source>
</evidence>
<organism evidence="9 10">
    <name type="scientific">Scomber scombrus</name>
    <name type="common">Atlantic mackerel</name>
    <name type="synonym">Scomber vernalis</name>
    <dbReference type="NCBI Taxonomy" id="13677"/>
    <lineage>
        <taxon>Eukaryota</taxon>
        <taxon>Metazoa</taxon>
        <taxon>Chordata</taxon>
        <taxon>Craniata</taxon>
        <taxon>Vertebrata</taxon>
        <taxon>Euteleostomi</taxon>
        <taxon>Actinopterygii</taxon>
        <taxon>Neopterygii</taxon>
        <taxon>Teleostei</taxon>
        <taxon>Neoteleostei</taxon>
        <taxon>Acanthomorphata</taxon>
        <taxon>Pelagiaria</taxon>
        <taxon>Scombriformes</taxon>
        <taxon>Scombridae</taxon>
        <taxon>Scomber</taxon>
    </lineage>
</organism>
<feature type="compositionally biased region" description="Polar residues" evidence="8">
    <location>
        <begin position="403"/>
        <end position="439"/>
    </location>
</feature>